<evidence type="ECO:0000313" key="1">
    <source>
        <dbReference type="EMBL" id="SES42873.1"/>
    </source>
</evidence>
<accession>A0A1H9XB57</accession>
<reference evidence="1 2" key="1">
    <citation type="submission" date="2016-10" db="EMBL/GenBank/DDBJ databases">
        <authorList>
            <person name="de Groot N.N."/>
        </authorList>
    </citation>
    <scope>NUCLEOTIDE SEQUENCE [LARGE SCALE GENOMIC DNA]</scope>
    <source>
        <strain evidence="1 2">AR40</strain>
    </source>
</reference>
<proteinExistence type="predicted"/>
<dbReference type="Proteomes" id="UP000182584">
    <property type="component" value="Unassembled WGS sequence"/>
</dbReference>
<protein>
    <submittedName>
        <fullName evidence="1">Uncharacterized protein</fullName>
    </submittedName>
</protein>
<gene>
    <name evidence="1" type="ORF">SAMN04487884_15016</name>
</gene>
<organism evidence="1 2">
    <name type="scientific">Butyrivibrio fibrisolvens</name>
    <dbReference type="NCBI Taxonomy" id="831"/>
    <lineage>
        <taxon>Bacteria</taxon>
        <taxon>Bacillati</taxon>
        <taxon>Bacillota</taxon>
        <taxon>Clostridia</taxon>
        <taxon>Lachnospirales</taxon>
        <taxon>Lachnospiraceae</taxon>
        <taxon>Butyrivibrio</taxon>
    </lineage>
</organism>
<evidence type="ECO:0000313" key="2">
    <source>
        <dbReference type="Proteomes" id="UP000182584"/>
    </source>
</evidence>
<dbReference type="AlphaFoldDB" id="A0A1H9XB57"/>
<sequence>MADFTWFKDSVPDQLPVKQVYGIAFSANKR</sequence>
<dbReference type="EMBL" id="FOGJ01000050">
    <property type="protein sequence ID" value="SES42873.1"/>
    <property type="molecule type" value="Genomic_DNA"/>
</dbReference>
<name>A0A1H9XB57_BUTFI</name>